<dbReference type="STRING" id="1577474.GA0111570_109129"/>
<dbReference type="GO" id="GO:0016491">
    <property type="term" value="F:oxidoreductase activity"/>
    <property type="evidence" value="ECO:0007669"/>
    <property type="project" value="TreeGrafter"/>
</dbReference>
<protein>
    <submittedName>
        <fullName evidence="2">HEAT repeat</fullName>
    </submittedName>
</protein>
<dbReference type="Pfam" id="PF13646">
    <property type="entry name" value="HEAT_2"/>
    <property type="match status" value="3"/>
</dbReference>
<dbReference type="SUPFAM" id="SSF48371">
    <property type="entry name" value="ARM repeat"/>
    <property type="match status" value="1"/>
</dbReference>
<evidence type="ECO:0000313" key="3">
    <source>
        <dbReference type="Proteomes" id="UP000199086"/>
    </source>
</evidence>
<accession>A0A1G6HG09</accession>
<proteinExistence type="predicted"/>
<reference evidence="2 3" key="1">
    <citation type="submission" date="2016-06" db="EMBL/GenBank/DDBJ databases">
        <authorList>
            <person name="Olsen C.W."/>
            <person name="Carey S."/>
            <person name="Hinshaw L."/>
            <person name="Karasin A.I."/>
        </authorList>
    </citation>
    <scope>NUCLEOTIDE SEQUENCE [LARGE SCALE GENOMIC DNA]</scope>
    <source>
        <strain evidence="2 3">LZ-22</strain>
    </source>
</reference>
<dbReference type="PANTHER" id="PTHR12697">
    <property type="entry name" value="PBS LYASE HEAT-LIKE PROTEIN"/>
    <property type="match status" value="1"/>
</dbReference>
<name>A0A1G6HG09_9ACTN</name>
<gene>
    <name evidence="2" type="ORF">GA0111570_109129</name>
</gene>
<dbReference type="OrthoDB" id="9134742at2"/>
<dbReference type="SMART" id="SM00567">
    <property type="entry name" value="EZ_HEAT"/>
    <property type="match status" value="6"/>
</dbReference>
<comment type="function">
    <text evidence="1">Catalyzes the hydroxylation of the N(6)-(4-aminobutyl)-L-lysine intermediate produced by deoxyhypusine synthase/DHPS on a critical lysine of the eukaryotic translation initiation factor 5A/eIF-5A. This is the second step of the post-translational modification of that lysine into an unusual amino acid residue named hypusine. Hypusination is unique to mature eIF-5A factor and is essential for its function.</text>
</comment>
<dbReference type="AlphaFoldDB" id="A0A1G6HG09"/>
<sequence length="251" mass="26766">MTNRPSTRILIQRLSHKDENVRLRAAMELGTCEDPEAAAVLVARLGTEADPAVKEMITWAAVQHADRVMDALRVQLYSAHGPVRAQAAHVLSKIGGETVVRPIIPVIADDDPQVAVKAYRAAASTGSAEVVPALLARLGQGDATVRDALTDALIALSEWTVEPLVAALADPDPIVRIHVADTLSDLGTPEADLAIPVLAEHLADPEPDVRLAMLCALSSLDPERTTGLLEELAAGDDLELSYVAGRLLRRR</sequence>
<keyword evidence="3" id="KW-1185">Reference proteome</keyword>
<dbReference type="PANTHER" id="PTHR12697:SF5">
    <property type="entry name" value="DEOXYHYPUSINE HYDROXYLASE"/>
    <property type="match status" value="1"/>
</dbReference>
<dbReference type="Gene3D" id="1.25.10.10">
    <property type="entry name" value="Leucine-rich Repeat Variant"/>
    <property type="match status" value="2"/>
</dbReference>
<evidence type="ECO:0000313" key="2">
    <source>
        <dbReference type="EMBL" id="SDB93267.1"/>
    </source>
</evidence>
<dbReference type="PROSITE" id="PS50077">
    <property type="entry name" value="HEAT_REPEAT"/>
    <property type="match status" value="1"/>
</dbReference>
<dbReference type="InterPro" id="IPR004155">
    <property type="entry name" value="PBS_lyase_HEAT"/>
</dbReference>
<evidence type="ECO:0000256" key="1">
    <source>
        <dbReference type="ARBA" id="ARBA00045876"/>
    </source>
</evidence>
<dbReference type="InterPro" id="IPR016024">
    <property type="entry name" value="ARM-type_fold"/>
</dbReference>
<dbReference type="InterPro" id="IPR021133">
    <property type="entry name" value="HEAT_type_2"/>
</dbReference>
<dbReference type="EMBL" id="FMYF01000009">
    <property type="protein sequence ID" value="SDB93267.1"/>
    <property type="molecule type" value="Genomic_DNA"/>
</dbReference>
<dbReference type="InterPro" id="IPR011989">
    <property type="entry name" value="ARM-like"/>
</dbReference>
<organism evidence="2 3">
    <name type="scientific">Raineyella antarctica</name>
    <dbReference type="NCBI Taxonomy" id="1577474"/>
    <lineage>
        <taxon>Bacteria</taxon>
        <taxon>Bacillati</taxon>
        <taxon>Actinomycetota</taxon>
        <taxon>Actinomycetes</taxon>
        <taxon>Propionibacteriales</taxon>
        <taxon>Propionibacteriaceae</taxon>
        <taxon>Raineyella</taxon>
    </lineage>
</organism>
<dbReference type="Proteomes" id="UP000199086">
    <property type="component" value="Unassembled WGS sequence"/>
</dbReference>
<dbReference type="RefSeq" id="WP_092612204.1">
    <property type="nucleotide sequence ID" value="NZ_FMYF01000009.1"/>
</dbReference>